<dbReference type="PANTHER" id="PTHR37096:SF1">
    <property type="entry name" value="AAA+ ATPASE DOMAIN-CONTAINING PROTEIN"/>
    <property type="match status" value="1"/>
</dbReference>
<dbReference type="SUPFAM" id="SSF52540">
    <property type="entry name" value="P-loop containing nucleoside triphosphate hydrolases"/>
    <property type="match status" value="1"/>
</dbReference>
<organism evidence="1 2">
    <name type="scientific">Rhizophagus irregularis</name>
    <dbReference type="NCBI Taxonomy" id="588596"/>
    <lineage>
        <taxon>Eukaryota</taxon>
        <taxon>Fungi</taxon>
        <taxon>Fungi incertae sedis</taxon>
        <taxon>Mucoromycota</taxon>
        <taxon>Glomeromycotina</taxon>
        <taxon>Glomeromycetes</taxon>
        <taxon>Glomerales</taxon>
        <taxon>Glomeraceae</taxon>
        <taxon>Rhizophagus</taxon>
    </lineage>
</organism>
<dbReference type="VEuPathDB" id="FungiDB:RhiirA1_393930"/>
<dbReference type="AlphaFoldDB" id="A0A2I1GCN1"/>
<accession>A0A2I1GCN1</accession>
<evidence type="ECO:0008006" key="3">
    <source>
        <dbReference type="Google" id="ProtNLM"/>
    </source>
</evidence>
<proteinExistence type="predicted"/>
<sequence>MFLSIVLALIFPQNFKIYMAMLVFGLTKRLPTSGSCISNTLRTGRVARYITQVTGEKTFFNRKRELTEFEKAFSGDPELHVVLGPPSSGKTSLIREVTTRGNFKPLFLDCRLGEFDSPTDLYNSISMQFKTFFENRRKLLREILSEMEINAKIPYFFKLNFKLFDKKEREITSSSVGAMLNKIARALSNQNLWKGYNVPPPIFVIDEANSLNRLGHGLHIPHVTKYVVGDLSKEEAEEYFEKHVLPRYGCKELEGKFDHVSKITGTRMLIIDRYVKEYKNSEGKLTASNFSVYNSEYLRLKDGLHPTDPRGFKYSDKPDLPLWTGCKIKNLLNAKCYSAKLLYSKKLEHIGGFVYLGLTSLK</sequence>
<dbReference type="Gene3D" id="3.40.50.300">
    <property type="entry name" value="P-loop containing nucleotide triphosphate hydrolases"/>
    <property type="match status" value="1"/>
</dbReference>
<evidence type="ECO:0000313" key="1">
    <source>
        <dbReference type="EMBL" id="PKY44361.1"/>
    </source>
</evidence>
<dbReference type="VEuPathDB" id="FungiDB:RhiirFUN_016044"/>
<gene>
    <name evidence="1" type="ORF">RhiirA4_443076</name>
</gene>
<dbReference type="Proteomes" id="UP000234323">
    <property type="component" value="Unassembled WGS sequence"/>
</dbReference>
<comment type="caution">
    <text evidence="1">The sequence shown here is derived from an EMBL/GenBank/DDBJ whole genome shotgun (WGS) entry which is preliminary data.</text>
</comment>
<dbReference type="PANTHER" id="PTHR37096">
    <property type="entry name" value="YALI0E33429P"/>
    <property type="match status" value="1"/>
</dbReference>
<evidence type="ECO:0000313" key="2">
    <source>
        <dbReference type="Proteomes" id="UP000234323"/>
    </source>
</evidence>
<dbReference type="EMBL" id="LLXI01000317">
    <property type="protein sequence ID" value="PKY44361.1"/>
    <property type="molecule type" value="Genomic_DNA"/>
</dbReference>
<dbReference type="VEuPathDB" id="FungiDB:RhiirFUN_011668"/>
<dbReference type="VEuPathDB" id="FungiDB:FUN_018443"/>
<keyword evidence="2" id="KW-1185">Reference proteome</keyword>
<name>A0A2I1GCN1_9GLOM</name>
<dbReference type="InterPro" id="IPR051667">
    <property type="entry name" value="Archaeal_ATPase_domain"/>
</dbReference>
<reference evidence="1 2" key="1">
    <citation type="submission" date="2015-10" db="EMBL/GenBank/DDBJ databases">
        <title>Genome analyses suggest a sexual origin of heterokaryosis in a supposedly ancient asexual fungus.</title>
        <authorList>
            <person name="Ropars J."/>
            <person name="Sedzielewska K."/>
            <person name="Noel J."/>
            <person name="Charron P."/>
            <person name="Farinelli L."/>
            <person name="Marton T."/>
            <person name="Kruger M."/>
            <person name="Pelin A."/>
            <person name="Brachmann A."/>
            <person name="Corradi N."/>
        </authorList>
    </citation>
    <scope>NUCLEOTIDE SEQUENCE [LARGE SCALE GENOMIC DNA]</scope>
    <source>
        <strain evidence="1 2">A4</strain>
    </source>
</reference>
<dbReference type="InterPro" id="IPR027417">
    <property type="entry name" value="P-loop_NTPase"/>
</dbReference>
<protein>
    <recommendedName>
        <fullName evidence="3">ATPase domain-containing protein</fullName>
    </recommendedName>
</protein>